<reference evidence="3" key="1">
    <citation type="journal article" date="2014" name="Nat. Commun.">
        <title>Genome sequence of mungbean and insights into evolution within Vigna species.</title>
        <authorList>
            <person name="Kang Y.J."/>
            <person name="Kim S.K."/>
            <person name="Kim M.Y."/>
            <person name="Lestari P."/>
            <person name="Kim K.H."/>
            <person name="Ha B.K."/>
            <person name="Jun T.H."/>
            <person name="Hwang W.J."/>
            <person name="Lee T."/>
            <person name="Lee J."/>
            <person name="Shim S."/>
            <person name="Yoon M.Y."/>
            <person name="Jang Y.E."/>
            <person name="Han K.S."/>
            <person name="Taeprayoon P."/>
            <person name="Yoon N."/>
            <person name="Somta P."/>
            <person name="Tanya P."/>
            <person name="Kim K.S."/>
            <person name="Gwag J.G."/>
            <person name="Moon J.K."/>
            <person name="Lee Y.H."/>
            <person name="Park B.S."/>
            <person name="Bombarely A."/>
            <person name="Doyle J.J."/>
            <person name="Jackson S.A."/>
            <person name="Schafleitner R."/>
            <person name="Srinives P."/>
            <person name="Varshney R.K."/>
            <person name="Lee S.H."/>
        </authorList>
    </citation>
    <scope>NUCLEOTIDE SEQUENCE [LARGE SCALE GENOMIC DNA]</scope>
    <source>
        <strain evidence="3">cv. VC1973A</strain>
    </source>
</reference>
<reference evidence="4" key="2">
    <citation type="submission" date="2025-08" db="UniProtKB">
        <authorList>
            <consortium name="RefSeq"/>
        </authorList>
    </citation>
    <scope>IDENTIFICATION</scope>
    <source>
        <tissue evidence="4">Leaf</tissue>
    </source>
</reference>
<accession>A0A3Q0EZK6</accession>
<dbReference type="AlphaFoldDB" id="A0A3Q0EZK6"/>
<evidence type="ECO:0000259" key="2">
    <source>
        <dbReference type="Pfam" id="PF03109"/>
    </source>
</evidence>
<dbReference type="SUPFAM" id="SSF56112">
    <property type="entry name" value="Protein kinase-like (PK-like)"/>
    <property type="match status" value="1"/>
</dbReference>
<keyword evidence="3" id="KW-1185">Reference proteome</keyword>
<comment type="similarity">
    <text evidence="1">Belongs to the protein kinase superfamily. ADCK protein kinase family.</text>
</comment>
<name>A0A3Q0EZK6_VIGRR</name>
<dbReference type="InterPro" id="IPR011009">
    <property type="entry name" value="Kinase-like_dom_sf"/>
</dbReference>
<dbReference type="PANTHER" id="PTHR10566:SF124">
    <property type="entry name" value="PROTEIN KINASE SUPERFAMILY PROTEIN"/>
    <property type="match status" value="1"/>
</dbReference>
<protein>
    <submittedName>
        <fullName evidence="4">Uncharacterized protein LOC106762737 isoform X3</fullName>
    </submittedName>
</protein>
<gene>
    <name evidence="4" type="primary">LOC106762737</name>
</gene>
<dbReference type="InterPro" id="IPR050154">
    <property type="entry name" value="UbiB_kinase"/>
</dbReference>
<dbReference type="RefSeq" id="XP_022636621.1">
    <property type="nucleotide sequence ID" value="XM_022780900.1"/>
</dbReference>
<evidence type="ECO:0000256" key="1">
    <source>
        <dbReference type="ARBA" id="ARBA00009670"/>
    </source>
</evidence>
<dbReference type="GeneID" id="106762737"/>
<evidence type="ECO:0000313" key="3">
    <source>
        <dbReference type="Proteomes" id="UP000087766"/>
    </source>
</evidence>
<evidence type="ECO:0000313" key="4">
    <source>
        <dbReference type="RefSeq" id="XP_022636621.1"/>
    </source>
</evidence>
<dbReference type="Proteomes" id="UP000087766">
    <property type="component" value="Chromosome 5"/>
</dbReference>
<dbReference type="InterPro" id="IPR004147">
    <property type="entry name" value="ABC1_dom"/>
</dbReference>
<dbReference type="PANTHER" id="PTHR10566">
    <property type="entry name" value="CHAPERONE-ACTIVITY OF BC1 COMPLEX CABC1 -RELATED"/>
    <property type="match status" value="1"/>
</dbReference>
<sequence>MTRNAFAALYRHRAPILKSAHLYHDSFTEIILRKCLQLDCPSSSCLLHRKSYSTGFTSVHGETPSAEYARMRRESLESKFGHALGTYSSKSFNAIYGFGPFLALYRAAIISFHVLRLAMWQLFVQDMKKRAVKFRETLIRLGPFYIKLGQALSTRPDILPTIYCQELAKLQDQIPPFPTDVAIKSIESQFGVPIDEIFNDITPSPIAAASLGQVYKAHLHSGELVAVKVQRPGMSLSLTLDALLFHMIGGQLKRFAKARRDLFVAVNEMVRHMFDEIDYVLEGKNAERFATLYCWSSDGIKHERTNAVKAPKIYWEYTCSTVLTMEWIDGIKLTDETGLTEASLNRRKLIDQGLYCSLRQMLEVGYFHADPHPGNLVAINDGSIAYFDFGMMGDIPRHYRIGLIQMIVHFVNRDSLSLANDFLSLGFIPEGVDVHSVSDALKTSFADQTGESQDFQGIMNQLYDVMYEFNFSLPPDYALVIRALGSLEGTAKVLDPDFKVIESAYPFVIGRLIADPNPDMRRILRELLIRNNGSIRWNRLERLERDIMGRIGKGFDYLCEVVKLAPAEWTAMLIRMSVRPEVHRFALDIISAIALHSSHKLQVAFWLYLSRLLHKMTI</sequence>
<organism evidence="3 4">
    <name type="scientific">Vigna radiata var. radiata</name>
    <name type="common">Mung bean</name>
    <name type="synonym">Phaseolus aureus</name>
    <dbReference type="NCBI Taxonomy" id="3916"/>
    <lineage>
        <taxon>Eukaryota</taxon>
        <taxon>Viridiplantae</taxon>
        <taxon>Streptophyta</taxon>
        <taxon>Embryophyta</taxon>
        <taxon>Tracheophyta</taxon>
        <taxon>Spermatophyta</taxon>
        <taxon>Magnoliopsida</taxon>
        <taxon>eudicotyledons</taxon>
        <taxon>Gunneridae</taxon>
        <taxon>Pentapetalae</taxon>
        <taxon>rosids</taxon>
        <taxon>fabids</taxon>
        <taxon>Fabales</taxon>
        <taxon>Fabaceae</taxon>
        <taxon>Papilionoideae</taxon>
        <taxon>50 kb inversion clade</taxon>
        <taxon>NPAAA clade</taxon>
        <taxon>indigoferoid/millettioid clade</taxon>
        <taxon>Phaseoleae</taxon>
        <taxon>Vigna</taxon>
    </lineage>
</organism>
<feature type="domain" description="ABC1 atypical kinase-like" evidence="2">
    <location>
        <begin position="169"/>
        <end position="419"/>
    </location>
</feature>
<proteinExistence type="inferred from homology"/>
<dbReference type="Pfam" id="PF03109">
    <property type="entry name" value="ABC1"/>
    <property type="match status" value="1"/>
</dbReference>
<dbReference type="CDD" id="cd05121">
    <property type="entry name" value="ABC1_ADCK3-like"/>
    <property type="match status" value="1"/>
</dbReference>